<dbReference type="InterPro" id="IPR017853">
    <property type="entry name" value="GH"/>
</dbReference>
<name>C5BPR7_TERTT</name>
<feature type="binding site" evidence="3">
    <location>
        <position position="451"/>
    </location>
    <ligand>
        <name>substrate</name>
    </ligand>
</feature>
<dbReference type="RefSeq" id="WP_015818420.1">
    <property type="nucleotide sequence ID" value="NC_012997.1"/>
</dbReference>
<sequence length="581" mass="66390">MTDAIQKELKFLVESHLSFIYPNADNGELADRLMAIMELDGSCMKPGVHANSWSQKDIFTITYGDSIRRDGEEPLETLHTFFNERLKDVVSGIHILPFFPYSSDDGFSVIDYTRVNDAIGEWEHIVEIGKEYNLMADLVINHCSSRSGWFDNFKQRKSPGADYFIETDPNTDLSEVVRPRTTPLLREVETLNGKRHVWCTFSPDQVDLNFANPEVVCEMVGIIKLYLDRGVRTFRLDAVAFLWKEIGTSCINHPKTHEFVRLFRTLIEHHSPDAIIITETNVPNHENLSYFGNANEAHAVYNFSLPPLLVNALVTGNSNHLKMWQMSMPPAQMGTFFLNFIASHDGIGLRPAEGLLNEEEIDALANTMQNFGARISWRTAEGGRPKPYEINVTLFDALQGTVRGPDKWQIERFICAHGIMFSLEGVPAIYIHSFLATNNYSEGVDLTNHNRTINRYKWDYDELCEKLDDGYSHHCKVLQRMRELLAIRIKQPAFHPNATQFTLHLGEQVFGFWRQSLKRDQSIFCIHNISDTEVAIPLSSINLISLNTWEDLVSGEKYTDLHKDLVLGPYDFVWLTNKPGV</sequence>
<dbReference type="eggNOG" id="COG0366">
    <property type="taxonomic scope" value="Bacteria"/>
</dbReference>
<dbReference type="Gene3D" id="3.90.400.10">
    <property type="entry name" value="Oligo-1,6-glucosidase, Domain 2"/>
    <property type="match status" value="1"/>
</dbReference>
<evidence type="ECO:0000256" key="3">
    <source>
        <dbReference type="PIRSR" id="PIRSR003059-2"/>
    </source>
</evidence>
<accession>C5BPR7</accession>
<feature type="binding site" evidence="3">
    <location>
        <position position="142"/>
    </location>
    <ligand>
        <name>substrate</name>
    </ligand>
</feature>
<keyword evidence="2" id="KW-0808">Transferase</keyword>
<evidence type="ECO:0000256" key="1">
    <source>
        <dbReference type="ARBA" id="ARBA00022676"/>
    </source>
</evidence>
<proteinExistence type="predicted"/>
<dbReference type="PIRSF" id="PIRSF003059">
    <property type="entry name" value="Sucrose_phosphorylase"/>
    <property type="match status" value="1"/>
</dbReference>
<dbReference type="STRING" id="377629.TERTU_3167"/>
<dbReference type="AlphaFoldDB" id="C5BPR7"/>
<dbReference type="Gene3D" id="3.20.20.80">
    <property type="entry name" value="Glycosidases"/>
    <property type="match status" value="1"/>
</dbReference>
<keyword evidence="6" id="KW-1185">Reference proteome</keyword>
<feature type="binding site" evidence="3">
    <location>
        <position position="104"/>
    </location>
    <ligand>
        <name>substrate</name>
    </ligand>
</feature>
<dbReference type="EMBL" id="CP001614">
    <property type="protein sequence ID" value="ACR12308.1"/>
    <property type="molecule type" value="Genomic_DNA"/>
</dbReference>
<feature type="binding site" evidence="3">
    <location>
        <begin position="235"/>
        <end position="237"/>
    </location>
    <ligand>
        <name>substrate</name>
    </ligand>
</feature>
<dbReference type="PANTHER" id="PTHR10357:SF214">
    <property type="entry name" value="GLUCOSYLGLYCERATE PHOSPHORYLASE"/>
    <property type="match status" value="1"/>
</dbReference>
<dbReference type="OrthoDB" id="9805159at2"/>
<dbReference type="InterPro" id="IPR033746">
    <property type="entry name" value="GGa_phosphorylase"/>
</dbReference>
<evidence type="ECO:0000256" key="2">
    <source>
        <dbReference type="ARBA" id="ARBA00022679"/>
    </source>
</evidence>
<reference evidence="5 6" key="1">
    <citation type="journal article" date="2009" name="PLoS ONE">
        <title>The complete genome of Teredinibacter turnerae T7901: an intracellular endosymbiont of marine wood-boring bivalves (shipworms).</title>
        <authorList>
            <person name="Yang J.C."/>
            <person name="Madupu R."/>
            <person name="Durkin A.S."/>
            <person name="Ekborg N.A."/>
            <person name="Pedamallu C.S."/>
            <person name="Hostetler J.B."/>
            <person name="Radune D."/>
            <person name="Toms B.S."/>
            <person name="Henrissat B."/>
            <person name="Coutinho P.M."/>
            <person name="Schwarz S."/>
            <person name="Field L."/>
            <person name="Trindade-Silva A.E."/>
            <person name="Soares C.A.G."/>
            <person name="Elshahawi S."/>
            <person name="Hanora A."/>
            <person name="Schmidt E.W."/>
            <person name="Haygood M.G."/>
            <person name="Posfai J."/>
            <person name="Benner J."/>
            <person name="Madinger C."/>
            <person name="Nove J."/>
            <person name="Anton B."/>
            <person name="Chaudhary K."/>
            <person name="Foster J."/>
            <person name="Holman A."/>
            <person name="Kumar S."/>
            <person name="Lessard P.A."/>
            <person name="Luyten Y.A."/>
            <person name="Slatko B."/>
            <person name="Wood N."/>
            <person name="Wu B."/>
            <person name="Teplitski M."/>
            <person name="Mougous J.D."/>
            <person name="Ward N."/>
            <person name="Eisen J.A."/>
            <person name="Badger J.H."/>
            <person name="Distel D.L."/>
        </authorList>
    </citation>
    <scope>NUCLEOTIDE SEQUENCE [LARGE SCALE GENOMIC DNA]</scope>
    <source>
        <strain evidence="6">ATCC 39867 / T7901</strain>
    </source>
</reference>
<dbReference type="Pfam" id="PF00128">
    <property type="entry name" value="Alpha-amylase"/>
    <property type="match status" value="1"/>
</dbReference>
<dbReference type="SMART" id="SM00642">
    <property type="entry name" value="Aamy"/>
    <property type="match status" value="1"/>
</dbReference>
<dbReference type="CDD" id="cd11356">
    <property type="entry name" value="AmyAc_Sucrose_phosphorylase-like_1"/>
    <property type="match status" value="1"/>
</dbReference>
<dbReference type="InterPro" id="IPR013780">
    <property type="entry name" value="Glyco_hydro_b"/>
</dbReference>
<keyword evidence="1" id="KW-0328">Glycosyltransferase</keyword>
<protein>
    <submittedName>
        <fullName evidence="5">Sucrose phosphorylase</fullName>
    </submittedName>
</protein>
<dbReference type="SUPFAM" id="SSF51445">
    <property type="entry name" value="(Trans)glycosidases"/>
    <property type="match status" value="1"/>
</dbReference>
<dbReference type="Proteomes" id="UP000009080">
    <property type="component" value="Chromosome"/>
</dbReference>
<dbReference type="GO" id="GO:0016757">
    <property type="term" value="F:glycosyltransferase activity"/>
    <property type="evidence" value="ECO:0007669"/>
    <property type="project" value="UniProtKB-KW"/>
</dbReference>
<gene>
    <name evidence="5" type="ordered locus">TERTU_3167</name>
</gene>
<evidence type="ECO:0000259" key="4">
    <source>
        <dbReference type="SMART" id="SM00642"/>
    </source>
</evidence>
<dbReference type="CAZy" id="GH13">
    <property type="family name" value="Glycoside Hydrolase Family 13"/>
</dbReference>
<dbReference type="HOGENOM" id="CLU_021358_0_0_6"/>
<dbReference type="KEGG" id="ttu:TERTU_3167"/>
<dbReference type="GO" id="GO:0005975">
    <property type="term" value="P:carbohydrate metabolic process"/>
    <property type="evidence" value="ECO:0007669"/>
    <property type="project" value="InterPro"/>
</dbReference>
<dbReference type="InterPro" id="IPR045857">
    <property type="entry name" value="O16G_dom_2"/>
</dbReference>
<dbReference type="InterPro" id="IPR006047">
    <property type="entry name" value="GH13_cat_dom"/>
</dbReference>
<dbReference type="PANTHER" id="PTHR10357">
    <property type="entry name" value="ALPHA-AMYLASE FAMILY MEMBER"/>
    <property type="match status" value="1"/>
</dbReference>
<dbReference type="InterPro" id="IPR016377">
    <property type="entry name" value="Sucrose_GGa_phosphorylase-rel"/>
</dbReference>
<feature type="domain" description="Glycosyl hydrolase family 13 catalytic" evidence="4">
    <location>
        <begin position="57"/>
        <end position="488"/>
    </location>
</feature>
<feature type="binding site" evidence="3">
    <location>
        <begin position="344"/>
        <end position="345"/>
    </location>
    <ligand>
        <name>substrate</name>
    </ligand>
</feature>
<organism evidence="5 6">
    <name type="scientific">Teredinibacter turnerae (strain ATCC 39867 / T7901)</name>
    <dbReference type="NCBI Taxonomy" id="377629"/>
    <lineage>
        <taxon>Bacteria</taxon>
        <taxon>Pseudomonadati</taxon>
        <taxon>Pseudomonadota</taxon>
        <taxon>Gammaproteobacteria</taxon>
        <taxon>Cellvibrionales</taxon>
        <taxon>Cellvibrionaceae</taxon>
        <taxon>Teredinibacter</taxon>
    </lineage>
</organism>
<evidence type="ECO:0000313" key="6">
    <source>
        <dbReference type="Proteomes" id="UP000009080"/>
    </source>
</evidence>
<evidence type="ECO:0000313" key="5">
    <source>
        <dbReference type="EMBL" id="ACR12308.1"/>
    </source>
</evidence>
<dbReference type="Gene3D" id="2.60.40.1180">
    <property type="entry name" value="Golgi alpha-mannosidase II"/>
    <property type="match status" value="1"/>
</dbReference>